<protein>
    <recommendedName>
        <fullName evidence="4">RNA 2-O ribose methyltransferase substrate binding domain-containing protein</fullName>
    </recommendedName>
</protein>
<dbReference type="SUPFAM" id="SSF75217">
    <property type="entry name" value="alpha/beta knot"/>
    <property type="match status" value="1"/>
</dbReference>
<dbReference type="InterPro" id="IPR029028">
    <property type="entry name" value="Alpha/beta_knot_MTases"/>
</dbReference>
<dbReference type="AlphaFoldDB" id="A0A1A9X116"/>
<dbReference type="GO" id="GO:0008173">
    <property type="term" value="F:RNA methyltransferase activity"/>
    <property type="evidence" value="ECO:0007669"/>
    <property type="project" value="InterPro"/>
</dbReference>
<keyword evidence="3" id="KW-0808">Transferase</keyword>
<dbReference type="GO" id="GO:0005737">
    <property type="term" value="C:cytoplasm"/>
    <property type="evidence" value="ECO:0007669"/>
    <property type="project" value="UniProtKB-ARBA"/>
</dbReference>
<dbReference type="Gene3D" id="3.40.1280.10">
    <property type="match status" value="1"/>
</dbReference>
<dbReference type="GO" id="GO:0032259">
    <property type="term" value="P:methylation"/>
    <property type="evidence" value="ECO:0007669"/>
    <property type="project" value="UniProtKB-KW"/>
</dbReference>
<organism evidence="5 6">
    <name type="scientific">Glossina brevipalpis</name>
    <dbReference type="NCBI Taxonomy" id="37001"/>
    <lineage>
        <taxon>Eukaryota</taxon>
        <taxon>Metazoa</taxon>
        <taxon>Ecdysozoa</taxon>
        <taxon>Arthropoda</taxon>
        <taxon>Hexapoda</taxon>
        <taxon>Insecta</taxon>
        <taxon>Pterygota</taxon>
        <taxon>Neoptera</taxon>
        <taxon>Endopterygota</taxon>
        <taxon>Diptera</taxon>
        <taxon>Brachycera</taxon>
        <taxon>Muscomorpha</taxon>
        <taxon>Hippoboscoidea</taxon>
        <taxon>Glossinidae</taxon>
        <taxon>Glossina</taxon>
    </lineage>
</organism>
<dbReference type="Proteomes" id="UP000091820">
    <property type="component" value="Unassembled WGS sequence"/>
</dbReference>
<dbReference type="InterPro" id="IPR029064">
    <property type="entry name" value="Ribosomal_eL30-like_sf"/>
</dbReference>
<evidence type="ECO:0000313" key="6">
    <source>
        <dbReference type="Proteomes" id="UP000091820"/>
    </source>
</evidence>
<dbReference type="InterPro" id="IPR001537">
    <property type="entry name" value="SpoU_MeTrfase"/>
</dbReference>
<sequence length="413" mass="46685">MLLNIYKNIRISAFKYCNHIGRRRLSDMEKIIPQESIAKAGFQKEEEDALLIEKNLFEQSLIQYKPVKTTQLLRRNAQMIKQKSIKKPIVPMMKSLPEIAKTNHPERECKSEIIKDEELGLEFTKLSLRDPRLNTLMITARSKKGRDKNRQIIIEGRRLILEALECGLHMQTLIFSRRELLAAIKEEVAVSQRSKETKIYKVPQHDLKLWSTLTTPPGVLAIFERPSLQHVKKMLSKVPAALPITVICDNIREPSNMGSIIRTCAALPCLQIVITVGCCDAWESKSLRGGCGGQFRIPIYDDVQWTEVPLMIPAEFADNCCIFIAENNTTKSQEPTNVLDYTNLEATGSHNVVIIGGESHGVSTEAYELMRTVGNRGKCLHIPVAEGTDSLNVTSALTLILYELRKHILQTQN</sequence>
<dbReference type="Pfam" id="PF22435">
    <property type="entry name" value="MRM3-like_sub_bind"/>
    <property type="match status" value="1"/>
</dbReference>
<dbReference type="Gene3D" id="3.30.1330.30">
    <property type="match status" value="1"/>
</dbReference>
<dbReference type="GO" id="GO:0003723">
    <property type="term" value="F:RNA binding"/>
    <property type="evidence" value="ECO:0007669"/>
    <property type="project" value="InterPro"/>
</dbReference>
<keyword evidence="6" id="KW-1185">Reference proteome</keyword>
<evidence type="ECO:0000313" key="5">
    <source>
        <dbReference type="EnsemblMetazoa" id="GBRI040226-PA"/>
    </source>
</evidence>
<name>A0A1A9X116_9MUSC</name>
<keyword evidence="2" id="KW-0489">Methyltransferase</keyword>
<dbReference type="STRING" id="37001.A0A1A9X116"/>
<dbReference type="GO" id="GO:0006396">
    <property type="term" value="P:RNA processing"/>
    <property type="evidence" value="ECO:0007669"/>
    <property type="project" value="InterPro"/>
</dbReference>
<dbReference type="InterPro" id="IPR013123">
    <property type="entry name" value="SpoU_subst-bd"/>
</dbReference>
<evidence type="ECO:0000256" key="2">
    <source>
        <dbReference type="ARBA" id="ARBA00022603"/>
    </source>
</evidence>
<accession>A0A1A9X116</accession>
<dbReference type="EnsemblMetazoa" id="GBRI040226-RA">
    <property type="protein sequence ID" value="GBRI040226-PA"/>
    <property type="gene ID" value="GBRI040226"/>
</dbReference>
<evidence type="ECO:0000256" key="3">
    <source>
        <dbReference type="ARBA" id="ARBA00022679"/>
    </source>
</evidence>
<dbReference type="PANTHER" id="PTHR43191">
    <property type="entry name" value="RRNA METHYLTRANSFERASE 3"/>
    <property type="match status" value="1"/>
</dbReference>
<dbReference type="SUPFAM" id="SSF55315">
    <property type="entry name" value="L30e-like"/>
    <property type="match status" value="1"/>
</dbReference>
<proteinExistence type="inferred from homology"/>
<evidence type="ECO:0000259" key="4">
    <source>
        <dbReference type="SMART" id="SM00967"/>
    </source>
</evidence>
<dbReference type="InterPro" id="IPR051259">
    <property type="entry name" value="rRNA_Methyltransferase"/>
</dbReference>
<feature type="domain" description="RNA 2-O ribose methyltransferase substrate binding" evidence="4">
    <location>
        <begin position="153"/>
        <end position="229"/>
    </location>
</feature>
<dbReference type="PANTHER" id="PTHR43191:SF2">
    <property type="entry name" value="RRNA METHYLTRANSFERASE 3, MITOCHONDRIAL"/>
    <property type="match status" value="1"/>
</dbReference>
<dbReference type="CDD" id="cd18106">
    <property type="entry name" value="SpoU-like_RNMTL1"/>
    <property type="match status" value="1"/>
</dbReference>
<evidence type="ECO:0000256" key="1">
    <source>
        <dbReference type="ARBA" id="ARBA00007228"/>
    </source>
</evidence>
<dbReference type="InterPro" id="IPR053888">
    <property type="entry name" value="MRM3-like_sub_bind"/>
</dbReference>
<reference evidence="5" key="2">
    <citation type="submission" date="2020-05" db="UniProtKB">
        <authorList>
            <consortium name="EnsemblMetazoa"/>
        </authorList>
    </citation>
    <scope>IDENTIFICATION</scope>
    <source>
        <strain evidence="5">IAEA</strain>
    </source>
</reference>
<dbReference type="SMART" id="SM00967">
    <property type="entry name" value="SpoU_sub_bind"/>
    <property type="match status" value="1"/>
</dbReference>
<dbReference type="InterPro" id="IPR029026">
    <property type="entry name" value="tRNA_m1G_MTases_N"/>
</dbReference>
<reference evidence="6" key="1">
    <citation type="submission" date="2014-03" db="EMBL/GenBank/DDBJ databases">
        <authorList>
            <person name="Aksoy S."/>
            <person name="Warren W."/>
            <person name="Wilson R.K."/>
        </authorList>
    </citation>
    <scope>NUCLEOTIDE SEQUENCE [LARGE SCALE GENOMIC DNA]</scope>
    <source>
        <strain evidence="6">IAEA</strain>
    </source>
</reference>
<comment type="similarity">
    <text evidence="1">Belongs to the class IV-like SAM-binding methyltransferase superfamily. RNA methyltransferase TrmH family.</text>
</comment>
<dbReference type="VEuPathDB" id="VectorBase:GBRI040226"/>
<dbReference type="Pfam" id="PF00588">
    <property type="entry name" value="SpoU_methylase"/>
    <property type="match status" value="1"/>
</dbReference>